<dbReference type="PANTHER" id="PTHR38453">
    <property type="entry name" value="CYTOPLASMIC PROTEIN-RELATED"/>
    <property type="match status" value="1"/>
</dbReference>
<dbReference type="EMBL" id="BMYX01000010">
    <property type="protein sequence ID" value="GGY16853.1"/>
    <property type="molecule type" value="Genomic_DNA"/>
</dbReference>
<comment type="caution">
    <text evidence="1">The sequence shown here is derived from an EMBL/GenBank/DDBJ whole genome shotgun (WGS) entry which is preliminary data.</text>
</comment>
<keyword evidence="2" id="KW-1185">Reference proteome</keyword>
<proteinExistence type="predicted"/>
<name>A0A918UAH8_9NEIS</name>
<dbReference type="PANTHER" id="PTHR38453:SF1">
    <property type="entry name" value="CYTOPLASMIC PROTEIN"/>
    <property type="match status" value="1"/>
</dbReference>
<dbReference type="RefSeq" id="WP_189533928.1">
    <property type="nucleotide sequence ID" value="NZ_BMYX01000010.1"/>
</dbReference>
<dbReference type="Proteomes" id="UP000645257">
    <property type="component" value="Unassembled WGS sequence"/>
</dbReference>
<sequence length="66" mass="7544">MRDTVTKLFGRLAQTARLMVGVKDYETYVARRRELGPDAPVMSREDFLRYCQEARHGGKHAGKCPC</sequence>
<dbReference type="Pfam" id="PF04328">
    <property type="entry name" value="Sel_put"/>
    <property type="match status" value="1"/>
</dbReference>
<evidence type="ECO:0008006" key="3">
    <source>
        <dbReference type="Google" id="ProtNLM"/>
    </source>
</evidence>
<dbReference type="InterPro" id="IPR007423">
    <property type="entry name" value="Sel_put"/>
</dbReference>
<reference evidence="1" key="2">
    <citation type="submission" date="2020-09" db="EMBL/GenBank/DDBJ databases">
        <authorList>
            <person name="Sun Q."/>
            <person name="Kim S."/>
        </authorList>
    </citation>
    <scope>NUCLEOTIDE SEQUENCE</scope>
    <source>
        <strain evidence="1">KCTC 32182</strain>
    </source>
</reference>
<evidence type="ECO:0000313" key="2">
    <source>
        <dbReference type="Proteomes" id="UP000645257"/>
    </source>
</evidence>
<organism evidence="1 2">
    <name type="scientific">Paludibacterium paludis</name>
    <dbReference type="NCBI Taxonomy" id="1225769"/>
    <lineage>
        <taxon>Bacteria</taxon>
        <taxon>Pseudomonadati</taxon>
        <taxon>Pseudomonadota</taxon>
        <taxon>Betaproteobacteria</taxon>
        <taxon>Neisseriales</taxon>
        <taxon>Chromobacteriaceae</taxon>
        <taxon>Paludibacterium</taxon>
    </lineage>
</organism>
<dbReference type="AlphaFoldDB" id="A0A918UAH8"/>
<gene>
    <name evidence="1" type="ORF">GCM10011289_20370</name>
</gene>
<accession>A0A918UAH8</accession>
<evidence type="ECO:0000313" key="1">
    <source>
        <dbReference type="EMBL" id="GGY16853.1"/>
    </source>
</evidence>
<protein>
    <recommendedName>
        <fullName evidence="3">YbdD/YjiX family protein</fullName>
    </recommendedName>
</protein>
<reference evidence="1" key="1">
    <citation type="journal article" date="2014" name="Int. J. Syst. Evol. Microbiol.">
        <title>Complete genome sequence of Corynebacterium casei LMG S-19264T (=DSM 44701T), isolated from a smear-ripened cheese.</title>
        <authorList>
            <consortium name="US DOE Joint Genome Institute (JGI-PGF)"/>
            <person name="Walter F."/>
            <person name="Albersmeier A."/>
            <person name="Kalinowski J."/>
            <person name="Ruckert C."/>
        </authorList>
    </citation>
    <scope>NUCLEOTIDE SEQUENCE</scope>
    <source>
        <strain evidence="1">KCTC 32182</strain>
    </source>
</reference>